<dbReference type="SMART" id="SM00861">
    <property type="entry name" value="Transket_pyr"/>
    <property type="match status" value="1"/>
</dbReference>
<dbReference type="EMBL" id="BARU01006054">
    <property type="protein sequence ID" value="GAH44656.1"/>
    <property type="molecule type" value="Genomic_DNA"/>
</dbReference>
<sequence>YILTIGESYNEIDQRDILEEKTLKIHLYRMIAELFGKADGYCRGVGGGMHIADFELGHLGANAIVGGHMGIATGAAISCRYQRNGKSVLCLAGDGAYSNGIAHESMNLATMAQFKNRLMDTKYGVPIIFGIVNNGYAMTGQELGEITGLDFLARRGAAYDLDEMNAEVIDGMNVLAVMDAVKRANSLIKKGNGPILLEFMTYRYKGHSLSDPLFYRDRSELEIWQEKDPIKTFTNELLKTDFLKEQGGKITKEDIKNLKDRVYNRNAEMAKFAAEASLPTSDTLLSFVFSEKKPYEFPEKFSHAKTLKPIPQYKRDDKGQINTRFAIREALIEEMKRDGRIVLFGEDIAEHGGAFGVTNELLGLFGRDRVFNTSISESGIVGTAIGMAMTGLVPVAEIMFNDFILMAMDQIGNQAAKWSYMSGGQISLPMVIRTTIGGGRGYAGQHSQSLEAITTHMPGLIVIA</sequence>
<dbReference type="Gene3D" id="3.40.50.970">
    <property type="match status" value="2"/>
</dbReference>
<evidence type="ECO:0000313" key="4">
    <source>
        <dbReference type="EMBL" id="GAH44656.1"/>
    </source>
</evidence>
<dbReference type="PANTHER" id="PTHR43257">
    <property type="entry name" value="PYRUVATE DEHYDROGENASE E1 COMPONENT BETA SUBUNIT"/>
    <property type="match status" value="1"/>
</dbReference>
<dbReference type="CDD" id="cd02000">
    <property type="entry name" value="TPP_E1_PDC_ADC_BCADC"/>
    <property type="match status" value="1"/>
</dbReference>
<organism evidence="4">
    <name type="scientific">marine sediment metagenome</name>
    <dbReference type="NCBI Taxonomy" id="412755"/>
    <lineage>
        <taxon>unclassified sequences</taxon>
        <taxon>metagenomes</taxon>
        <taxon>ecological metagenomes</taxon>
    </lineage>
</organism>
<evidence type="ECO:0000259" key="3">
    <source>
        <dbReference type="SMART" id="SM00861"/>
    </source>
</evidence>
<keyword evidence="1" id="KW-0560">Oxidoreductase</keyword>
<feature type="non-terminal residue" evidence="4">
    <location>
        <position position="1"/>
    </location>
</feature>
<accession>X1FG95</accession>
<gene>
    <name evidence="4" type="ORF">S03H2_11891</name>
</gene>
<dbReference type="InterPro" id="IPR001017">
    <property type="entry name" value="DH_E1"/>
</dbReference>
<evidence type="ECO:0000256" key="1">
    <source>
        <dbReference type="ARBA" id="ARBA00023002"/>
    </source>
</evidence>
<dbReference type="SUPFAM" id="SSF52518">
    <property type="entry name" value="Thiamin diphosphate-binding fold (THDP-binding)"/>
    <property type="match status" value="2"/>
</dbReference>
<dbReference type="AlphaFoldDB" id="X1FG95"/>
<name>X1FG95_9ZZZZ</name>
<dbReference type="InterPro" id="IPR029061">
    <property type="entry name" value="THDP-binding"/>
</dbReference>
<feature type="domain" description="Transketolase-like pyrimidine-binding" evidence="3">
    <location>
        <begin position="321"/>
        <end position="464"/>
    </location>
</feature>
<keyword evidence="2" id="KW-0786">Thiamine pyrophosphate</keyword>
<dbReference type="Pfam" id="PF00676">
    <property type="entry name" value="E1_dh"/>
    <property type="match status" value="1"/>
</dbReference>
<dbReference type="GO" id="GO:0016624">
    <property type="term" value="F:oxidoreductase activity, acting on the aldehyde or oxo group of donors, disulfide as acceptor"/>
    <property type="evidence" value="ECO:0007669"/>
    <property type="project" value="InterPro"/>
</dbReference>
<evidence type="ECO:0000256" key="2">
    <source>
        <dbReference type="ARBA" id="ARBA00023052"/>
    </source>
</evidence>
<dbReference type="PANTHER" id="PTHR43257:SF2">
    <property type="entry name" value="PYRUVATE DEHYDROGENASE E1 COMPONENT SUBUNIT BETA"/>
    <property type="match status" value="1"/>
</dbReference>
<dbReference type="CDD" id="cd07036">
    <property type="entry name" value="TPP_PYR_E1-PDHc-beta_like"/>
    <property type="match status" value="1"/>
</dbReference>
<protein>
    <recommendedName>
        <fullName evidence="3">Transketolase-like pyrimidine-binding domain-containing protein</fullName>
    </recommendedName>
</protein>
<proteinExistence type="predicted"/>
<feature type="non-terminal residue" evidence="4">
    <location>
        <position position="464"/>
    </location>
</feature>
<comment type="caution">
    <text evidence="4">The sequence shown here is derived from an EMBL/GenBank/DDBJ whole genome shotgun (WGS) entry which is preliminary data.</text>
</comment>
<dbReference type="Pfam" id="PF02779">
    <property type="entry name" value="Transket_pyr"/>
    <property type="match status" value="1"/>
</dbReference>
<reference evidence="4" key="1">
    <citation type="journal article" date="2014" name="Front. Microbiol.">
        <title>High frequency of phylogenetically diverse reductive dehalogenase-homologous genes in deep subseafloor sedimentary metagenomes.</title>
        <authorList>
            <person name="Kawai M."/>
            <person name="Futagami T."/>
            <person name="Toyoda A."/>
            <person name="Takaki Y."/>
            <person name="Nishi S."/>
            <person name="Hori S."/>
            <person name="Arai W."/>
            <person name="Tsubouchi T."/>
            <person name="Morono Y."/>
            <person name="Uchiyama I."/>
            <person name="Ito T."/>
            <person name="Fujiyama A."/>
            <person name="Inagaki F."/>
            <person name="Takami H."/>
        </authorList>
    </citation>
    <scope>NUCLEOTIDE SEQUENCE</scope>
    <source>
        <strain evidence="4">Expedition CK06-06</strain>
    </source>
</reference>
<dbReference type="InterPro" id="IPR005475">
    <property type="entry name" value="Transketolase-like_Pyr-bd"/>
</dbReference>